<dbReference type="InterPro" id="IPR020841">
    <property type="entry name" value="PKS_Beta-ketoAc_synthase_dom"/>
</dbReference>
<keyword evidence="3 6" id="KW-0808">Transferase</keyword>
<dbReference type="SUPFAM" id="SSF55048">
    <property type="entry name" value="Probable ACP-binding domain of malonyl-CoA ACP transacylase"/>
    <property type="match status" value="1"/>
</dbReference>
<feature type="domain" description="Ketosynthase family 3 (KS3)" evidence="5">
    <location>
        <begin position="88"/>
        <end position="509"/>
    </location>
</feature>
<keyword evidence="2" id="KW-0597">Phosphoprotein</keyword>
<dbReference type="InterPro" id="IPR009081">
    <property type="entry name" value="PP-bd_ACP"/>
</dbReference>
<dbReference type="GO" id="GO:0031177">
    <property type="term" value="F:phosphopantetheine binding"/>
    <property type="evidence" value="ECO:0007669"/>
    <property type="project" value="InterPro"/>
</dbReference>
<dbReference type="Pfam" id="PF02801">
    <property type="entry name" value="Ketoacyl-synt_C"/>
    <property type="match status" value="1"/>
</dbReference>
<dbReference type="Pfam" id="PF00698">
    <property type="entry name" value="Acyl_transf_1"/>
    <property type="match status" value="2"/>
</dbReference>
<dbReference type="InterPro" id="IPR050091">
    <property type="entry name" value="PKS_NRPS_Biosynth_Enz"/>
</dbReference>
<dbReference type="CDD" id="cd00833">
    <property type="entry name" value="PKS"/>
    <property type="match status" value="1"/>
</dbReference>
<dbReference type="InterPro" id="IPR006162">
    <property type="entry name" value="Ppantetheine_attach_site"/>
</dbReference>
<dbReference type="SMART" id="SM01294">
    <property type="entry name" value="PKS_PP_betabranch"/>
    <property type="match status" value="1"/>
</dbReference>
<gene>
    <name evidence="6" type="ORF">FHR82_007802</name>
</gene>
<keyword evidence="1" id="KW-0596">Phosphopantetheine</keyword>
<protein>
    <submittedName>
        <fullName evidence="6">Acyl transferase domain-containing protein/acyl carrier protein</fullName>
    </submittedName>
</protein>
<evidence type="ECO:0000256" key="2">
    <source>
        <dbReference type="ARBA" id="ARBA00022553"/>
    </source>
</evidence>
<dbReference type="PROSITE" id="PS52004">
    <property type="entry name" value="KS3_2"/>
    <property type="match status" value="1"/>
</dbReference>
<dbReference type="Gene3D" id="3.40.366.10">
    <property type="entry name" value="Malonyl-Coenzyme A Acyl Carrier Protein, domain 2"/>
    <property type="match status" value="2"/>
</dbReference>
<dbReference type="InterPro" id="IPR018201">
    <property type="entry name" value="Ketoacyl_synth_AS"/>
</dbReference>
<evidence type="ECO:0000313" key="6">
    <source>
        <dbReference type="EMBL" id="MBB4911532.1"/>
    </source>
</evidence>
<dbReference type="Proteomes" id="UP000520767">
    <property type="component" value="Unassembled WGS sequence"/>
</dbReference>
<dbReference type="InterPro" id="IPR036736">
    <property type="entry name" value="ACP-like_sf"/>
</dbReference>
<dbReference type="InterPro" id="IPR014030">
    <property type="entry name" value="Ketoacyl_synth_N"/>
</dbReference>
<dbReference type="Gene3D" id="1.10.1200.10">
    <property type="entry name" value="ACP-like"/>
    <property type="match status" value="2"/>
</dbReference>
<organism evidence="6 7">
    <name type="scientific">Actinophytocola algeriensis</name>
    <dbReference type="NCBI Taxonomy" id="1768010"/>
    <lineage>
        <taxon>Bacteria</taxon>
        <taxon>Bacillati</taxon>
        <taxon>Actinomycetota</taxon>
        <taxon>Actinomycetes</taxon>
        <taxon>Pseudonocardiales</taxon>
        <taxon>Pseudonocardiaceae</taxon>
    </lineage>
</organism>
<dbReference type="InterPro" id="IPR016036">
    <property type="entry name" value="Malonyl_transacylase_ACP-bd"/>
</dbReference>
<evidence type="ECO:0000256" key="1">
    <source>
        <dbReference type="ARBA" id="ARBA00022450"/>
    </source>
</evidence>
<dbReference type="Gene3D" id="3.30.70.3290">
    <property type="match status" value="2"/>
</dbReference>
<comment type="caution">
    <text evidence="6">The sequence shown here is derived from an EMBL/GenBank/DDBJ whole genome shotgun (WGS) entry which is preliminary data.</text>
</comment>
<dbReference type="InterPro" id="IPR014031">
    <property type="entry name" value="Ketoacyl_synth_C"/>
</dbReference>
<dbReference type="InterPro" id="IPR020806">
    <property type="entry name" value="PKS_PP-bd"/>
</dbReference>
<dbReference type="InterPro" id="IPR041618">
    <property type="entry name" value="PKS_DE"/>
</dbReference>
<name>A0A7W7VIG2_9PSEU</name>
<evidence type="ECO:0000259" key="4">
    <source>
        <dbReference type="PROSITE" id="PS50075"/>
    </source>
</evidence>
<dbReference type="InterPro" id="IPR032821">
    <property type="entry name" value="PKS_assoc"/>
</dbReference>
<dbReference type="RefSeq" id="WP_184815550.1">
    <property type="nucleotide sequence ID" value="NZ_JACHJQ010000010.1"/>
</dbReference>
<dbReference type="PANTHER" id="PTHR43775:SF37">
    <property type="entry name" value="SI:DKEY-61P9.11"/>
    <property type="match status" value="1"/>
</dbReference>
<dbReference type="SUPFAM" id="SSF53901">
    <property type="entry name" value="Thiolase-like"/>
    <property type="match status" value="1"/>
</dbReference>
<dbReference type="GO" id="GO:0005737">
    <property type="term" value="C:cytoplasm"/>
    <property type="evidence" value="ECO:0007669"/>
    <property type="project" value="TreeGrafter"/>
</dbReference>
<dbReference type="GO" id="GO:0005886">
    <property type="term" value="C:plasma membrane"/>
    <property type="evidence" value="ECO:0007669"/>
    <property type="project" value="TreeGrafter"/>
</dbReference>
<dbReference type="SMART" id="SM00827">
    <property type="entry name" value="PKS_AT"/>
    <property type="match status" value="2"/>
</dbReference>
<dbReference type="SMART" id="SM00823">
    <property type="entry name" value="PKS_PP"/>
    <property type="match status" value="2"/>
</dbReference>
<dbReference type="InterPro" id="IPR014043">
    <property type="entry name" value="Acyl_transferase_dom"/>
</dbReference>
<keyword evidence="7" id="KW-1185">Reference proteome</keyword>
<accession>A0A7W7VIG2</accession>
<dbReference type="Gene3D" id="6.10.140.1830">
    <property type="match status" value="1"/>
</dbReference>
<reference evidence="6 7" key="1">
    <citation type="submission" date="2020-08" db="EMBL/GenBank/DDBJ databases">
        <title>Genomic Encyclopedia of Type Strains, Phase III (KMG-III): the genomes of soil and plant-associated and newly described type strains.</title>
        <authorList>
            <person name="Whitman W."/>
        </authorList>
    </citation>
    <scope>NUCLEOTIDE SEQUENCE [LARGE SCALE GENOMIC DNA]</scope>
    <source>
        <strain evidence="6 7">CECT 8960</strain>
    </source>
</reference>
<dbReference type="Pfam" id="PF00109">
    <property type="entry name" value="ketoacyl-synt"/>
    <property type="match status" value="1"/>
</dbReference>
<proteinExistence type="predicted"/>
<dbReference type="PROSITE" id="PS00012">
    <property type="entry name" value="PHOSPHOPANTETHEINE"/>
    <property type="match status" value="1"/>
</dbReference>
<dbReference type="FunFam" id="3.40.47.10:FF:000019">
    <property type="entry name" value="Polyketide synthase type I"/>
    <property type="match status" value="1"/>
</dbReference>
<dbReference type="SMART" id="SM00825">
    <property type="entry name" value="PKS_KS"/>
    <property type="match status" value="1"/>
</dbReference>
<dbReference type="Pfam" id="PF00550">
    <property type="entry name" value="PP-binding"/>
    <property type="match status" value="2"/>
</dbReference>
<dbReference type="Gene3D" id="3.40.47.10">
    <property type="match status" value="1"/>
</dbReference>
<evidence type="ECO:0000313" key="7">
    <source>
        <dbReference type="Proteomes" id="UP000520767"/>
    </source>
</evidence>
<dbReference type="GO" id="GO:0071770">
    <property type="term" value="P:DIM/DIP cell wall layer assembly"/>
    <property type="evidence" value="ECO:0007669"/>
    <property type="project" value="TreeGrafter"/>
</dbReference>
<dbReference type="Pfam" id="PF22621">
    <property type="entry name" value="CurL-like_PKS_C"/>
    <property type="match status" value="1"/>
</dbReference>
<dbReference type="Pfam" id="PF16197">
    <property type="entry name" value="KAsynt_C_assoc"/>
    <property type="match status" value="1"/>
</dbReference>
<dbReference type="GO" id="GO:0004312">
    <property type="term" value="F:fatty acid synthase activity"/>
    <property type="evidence" value="ECO:0007669"/>
    <property type="project" value="TreeGrafter"/>
</dbReference>
<evidence type="ECO:0000259" key="5">
    <source>
        <dbReference type="PROSITE" id="PS52004"/>
    </source>
</evidence>
<sequence>MRTGPRVGADRVRDAVAELLGVSRDSVAVDVPFRELGVDSAGVAGLATRLDVPVWAVWQCPTVAALGAFLDGDETTPPPTGAARRSGVEPVAIVGLGCRLPGGISSPDGLWSALLSEVDAVGPVPAGRWDADEWFDADPAAPGKTTTRRGGFLDDVAGFDADFFRISPAEAERMDPQQRIALEVAWSALEDARVVPGELAGTRTGVFFGTMWQEYHLATGADPATVGPQSAVGWDTSIVPSRIAYALGLQGPVLSVGSACSSSLGAVHLAAHSLRRGESDLVLAGGVNLMLHPHTTVAMTKFGGLNPAGQCRAFDAGAAGYVRGEGCAVVVLRRLSDALRDGDRIYAVLLGSAVNNDGASNGLTAPNPRAQVDVLRSAWHEAGVPAHRVSYVEAHGTGTPLGDVIEASALGEVFGPDRTEPLRVGSAKTNFGHLEPAAGVLGVLKTALALYHGELPASLHFDVPNPGIDFAALRLSVVAGRQAWPAGFRYAGVSGFGFGGTNVHVALAQPPYRRRVPVALAEDSAEALAARVADLDWSVPTLPTRTGPHRAVAWHDGGATTIRTGSGARRPVAFCFSGHGAQWAGMGRDLLAEPAFRAALTEVDAALAPLTGWSVVTELLAEQPRFDRTDVVQPALFAVQVALTRTLSAWGVVPDVVFGQSVGEVAAAVAAGALTLDQGARLITVWSRLVAERADGTGTVLVCAMSEVDAAPLVRGRLTTAAILADGWTCLSGPNDAIADVAGDLTDAGVRVHRVDIGYPAHSGGLAALVPELVERLGDLRPTPAAVPFVSTVTGAFVAGTGLDAKYWARNMCAPMLVADAVRALPTGCRIVEIGPHPVLRAQLAGMTDDDVLATCHREKAGRQTMEDLVADLWLDGATVDWPAVAGVTPAADAVPLPLSAATETGLRAQAAAVRAHLRAHPELSPADIGYSLATTRTAFDHRAVLLARDHTDAGLALTAVADGTTGPGVITGTSTTVDDAGPVFVFPGQGSQWTEMARDLLDAEPAFAARFAGCADALAEFVDWDPAAALADDDLLARADVVQPVLWAVMVSLAALWEAHGVRPAAVVGHSQGEIAAATVAGGLSIRDAALVVALRGKIIARELSGSGGMMSVPLSRDEIAWRLADWHAGLSVAAEIGPRATVVAGSAAALAVLVARCHAEGITVRRVAIDYPSHSAGVDPVADEVVTTLAPIRPGEGHVPYLSTVTGAPLATTALDAAYWYRNLRAPVELRAAVEQLIALGHRVFVEVSPHPVLTAGIADTGAALGVDVVTVGTLRRGAPGVARFRTSLAEAHVRGVAVDWRPAFPAAHTVDLPAYSFQHRRYWLGGNRPAATADTDFWDAVERGDLTGLGSALDLPADATLADLLPALAEWRRRTRPEPPHQEAEEAGPGFAERLAERPPGQRHDLVLDVVLRHIAAVLGYGPGEWPDADRAFRELGFDSVTGVQLRNRLGAELGIELPSTLVYDHPAPAALADHLLTGLGFGVRPAEQAPPERIEDASDDELFQFIDNITSRRAS</sequence>
<dbReference type="SUPFAM" id="SSF47336">
    <property type="entry name" value="ACP-like"/>
    <property type="match status" value="2"/>
</dbReference>
<dbReference type="GO" id="GO:0004315">
    <property type="term" value="F:3-oxoacyl-[acyl-carrier-protein] synthase activity"/>
    <property type="evidence" value="ECO:0007669"/>
    <property type="project" value="InterPro"/>
</dbReference>
<dbReference type="PROSITE" id="PS00606">
    <property type="entry name" value="KS3_1"/>
    <property type="match status" value="1"/>
</dbReference>
<dbReference type="EMBL" id="JACHJQ010000010">
    <property type="protein sequence ID" value="MBB4911532.1"/>
    <property type="molecule type" value="Genomic_DNA"/>
</dbReference>
<dbReference type="GO" id="GO:0006633">
    <property type="term" value="P:fatty acid biosynthetic process"/>
    <property type="evidence" value="ECO:0007669"/>
    <property type="project" value="InterPro"/>
</dbReference>
<dbReference type="SUPFAM" id="SSF52151">
    <property type="entry name" value="FabD/lysophospholipase-like"/>
    <property type="match status" value="2"/>
</dbReference>
<dbReference type="Pfam" id="PF18369">
    <property type="entry name" value="PKS_DE"/>
    <property type="match status" value="1"/>
</dbReference>
<dbReference type="PANTHER" id="PTHR43775">
    <property type="entry name" value="FATTY ACID SYNTHASE"/>
    <property type="match status" value="1"/>
</dbReference>
<dbReference type="InterPro" id="IPR016035">
    <property type="entry name" value="Acyl_Trfase/lysoPLipase"/>
</dbReference>
<dbReference type="PROSITE" id="PS50075">
    <property type="entry name" value="CARRIER"/>
    <property type="match status" value="1"/>
</dbReference>
<dbReference type="InterPro" id="IPR016039">
    <property type="entry name" value="Thiolase-like"/>
</dbReference>
<evidence type="ECO:0000256" key="3">
    <source>
        <dbReference type="ARBA" id="ARBA00022679"/>
    </source>
</evidence>
<dbReference type="InterPro" id="IPR001227">
    <property type="entry name" value="Ac_transferase_dom_sf"/>
</dbReference>
<feature type="domain" description="Carrier" evidence="4">
    <location>
        <begin position="1408"/>
        <end position="1483"/>
    </location>
</feature>